<dbReference type="Pfam" id="PF00092">
    <property type="entry name" value="VWA"/>
    <property type="match status" value="1"/>
</dbReference>
<feature type="compositionally biased region" description="Pro residues" evidence="1">
    <location>
        <begin position="58"/>
        <end position="77"/>
    </location>
</feature>
<dbReference type="PANTHER" id="PTHR24020:SF20">
    <property type="entry name" value="PH DOMAIN-CONTAINING PROTEIN"/>
    <property type="match status" value="1"/>
</dbReference>
<feature type="non-terminal residue" evidence="3">
    <location>
        <position position="249"/>
    </location>
</feature>
<reference evidence="3" key="1">
    <citation type="submission" date="2023-07" db="EMBL/GenBank/DDBJ databases">
        <authorList>
            <person name="Stuckert A."/>
        </authorList>
    </citation>
    <scope>NUCLEOTIDE SEQUENCE</scope>
</reference>
<evidence type="ECO:0000313" key="4">
    <source>
        <dbReference type="Proteomes" id="UP001176940"/>
    </source>
</evidence>
<dbReference type="PANTHER" id="PTHR24020">
    <property type="entry name" value="COLLAGEN ALPHA"/>
    <property type="match status" value="1"/>
</dbReference>
<dbReference type="InterPro" id="IPR050525">
    <property type="entry name" value="ECM_Assembly_Org"/>
</dbReference>
<dbReference type="Gene3D" id="3.40.50.410">
    <property type="entry name" value="von Willebrand factor, type A domain"/>
    <property type="match status" value="1"/>
</dbReference>
<name>A0ABN9M974_9NEOB</name>
<organism evidence="3 4">
    <name type="scientific">Ranitomeya imitator</name>
    <name type="common">mimic poison frog</name>
    <dbReference type="NCBI Taxonomy" id="111125"/>
    <lineage>
        <taxon>Eukaryota</taxon>
        <taxon>Metazoa</taxon>
        <taxon>Chordata</taxon>
        <taxon>Craniata</taxon>
        <taxon>Vertebrata</taxon>
        <taxon>Euteleostomi</taxon>
        <taxon>Amphibia</taxon>
        <taxon>Batrachia</taxon>
        <taxon>Anura</taxon>
        <taxon>Neobatrachia</taxon>
        <taxon>Hyloidea</taxon>
        <taxon>Dendrobatidae</taxon>
        <taxon>Dendrobatinae</taxon>
        <taxon>Ranitomeya</taxon>
    </lineage>
</organism>
<evidence type="ECO:0000313" key="3">
    <source>
        <dbReference type="EMBL" id="CAJ0959094.1"/>
    </source>
</evidence>
<evidence type="ECO:0000256" key="1">
    <source>
        <dbReference type="SAM" id="MobiDB-lite"/>
    </source>
</evidence>
<keyword evidence="4" id="KW-1185">Reference proteome</keyword>
<comment type="caution">
    <text evidence="3">The sequence shown here is derived from an EMBL/GenBank/DDBJ whole genome shotgun (WGS) entry which is preliminary data.</text>
</comment>
<gene>
    <name evidence="3" type="ORF">RIMI_LOCUS16700078</name>
</gene>
<dbReference type="EMBL" id="CAUEEQ010047174">
    <property type="protein sequence ID" value="CAJ0959094.1"/>
    <property type="molecule type" value="Genomic_DNA"/>
</dbReference>
<evidence type="ECO:0000259" key="2">
    <source>
        <dbReference type="PROSITE" id="PS50234"/>
    </source>
</evidence>
<proteinExistence type="predicted"/>
<sequence length="249" mass="27576">MDWELVAVHPTRVVHDITALHCPAATAVQKEITARRANVKNHCEEQTLQCSACAVHTTPPPTSSPELPPGEPTPEPTPFEEYEGTVAPGTYNCEKAMDLVFLVDGSSKLPKTSFETVKDFIVSIMEKIRISQKRIRICVVQYNSTHTPKLFSLNERRKLSDLVAKVKNMKYMGSPTSSAAEAIKFTNSYVFDLAKRDNAPKMILLLTASKSSKSLSSIKLGIKKRKITLIPVGIGPYVDMGDIDFIKKQ</sequence>
<dbReference type="PROSITE" id="PS50234">
    <property type="entry name" value="VWFA"/>
    <property type="match status" value="1"/>
</dbReference>
<dbReference type="Proteomes" id="UP001176940">
    <property type="component" value="Unassembled WGS sequence"/>
</dbReference>
<dbReference type="SUPFAM" id="SSF53300">
    <property type="entry name" value="vWA-like"/>
    <property type="match status" value="1"/>
</dbReference>
<dbReference type="InterPro" id="IPR036465">
    <property type="entry name" value="vWFA_dom_sf"/>
</dbReference>
<dbReference type="InterPro" id="IPR002035">
    <property type="entry name" value="VWF_A"/>
</dbReference>
<accession>A0ABN9M974</accession>
<feature type="domain" description="VWFA" evidence="2">
    <location>
        <begin position="98"/>
        <end position="249"/>
    </location>
</feature>
<feature type="region of interest" description="Disordered" evidence="1">
    <location>
        <begin position="57"/>
        <end position="79"/>
    </location>
</feature>
<protein>
    <recommendedName>
        <fullName evidence="2">VWFA domain-containing protein</fullName>
    </recommendedName>
</protein>
<dbReference type="SMART" id="SM00327">
    <property type="entry name" value="VWA"/>
    <property type="match status" value="1"/>
</dbReference>
<dbReference type="CDD" id="cd01450">
    <property type="entry name" value="vWFA_subfamily_ECM"/>
    <property type="match status" value="1"/>
</dbReference>